<dbReference type="PANTHER" id="PTHR47527">
    <property type="entry name" value="RING/FYVE/PHD ZINC FINGER SUPERFAMILY PROTEIN"/>
    <property type="match status" value="1"/>
</dbReference>
<gene>
    <name evidence="3" type="ORF">B296_00024089</name>
</gene>
<feature type="region of interest" description="Disordered" evidence="1">
    <location>
        <begin position="1"/>
        <end position="30"/>
    </location>
</feature>
<evidence type="ECO:0000313" key="4">
    <source>
        <dbReference type="Proteomes" id="UP000287651"/>
    </source>
</evidence>
<reference evidence="3 4" key="1">
    <citation type="journal article" date="2014" name="Agronomy (Basel)">
        <title>A Draft Genome Sequence for Ensete ventricosum, the Drought-Tolerant Tree Against Hunger.</title>
        <authorList>
            <person name="Harrison J."/>
            <person name="Moore K.A."/>
            <person name="Paszkiewicz K."/>
            <person name="Jones T."/>
            <person name="Grant M."/>
            <person name="Ambacheew D."/>
            <person name="Muzemil S."/>
            <person name="Studholme D.J."/>
        </authorList>
    </citation>
    <scope>NUCLEOTIDE SEQUENCE [LARGE SCALE GENOMIC DNA]</scope>
</reference>
<comment type="caution">
    <text evidence="3">The sequence shown here is derived from an EMBL/GenBank/DDBJ whole genome shotgun (WGS) entry which is preliminary data.</text>
</comment>
<evidence type="ECO:0000313" key="3">
    <source>
        <dbReference type="EMBL" id="RRT61795.1"/>
    </source>
</evidence>
<sequence length="166" mass="18238">PLLLAAGPPAPTRMGDEGPAETPATRKRARDVGDLKRVAEIVMVLSAMGQMRGGREPVAAEKALVAEARERLVTMCEGLKPKELFSREAVRVVVEDLGLNRSKDPVLGFRPPKMSIAEKLLLTKKKVYLLALEDLCFCLSRCLTYLMAVSFGDRCKSSLFLRGFAF</sequence>
<feature type="non-terminal residue" evidence="3">
    <location>
        <position position="1"/>
    </location>
</feature>
<dbReference type="EMBL" id="AMZH03007245">
    <property type="protein sequence ID" value="RRT61795.1"/>
    <property type="molecule type" value="Genomic_DNA"/>
</dbReference>
<dbReference type="InterPro" id="IPR056699">
    <property type="entry name" value="DUF7797"/>
</dbReference>
<evidence type="ECO:0000259" key="2">
    <source>
        <dbReference type="Pfam" id="PF25073"/>
    </source>
</evidence>
<accession>A0A426ZCR8</accession>
<organism evidence="3 4">
    <name type="scientific">Ensete ventricosum</name>
    <name type="common">Abyssinian banana</name>
    <name type="synonym">Musa ensete</name>
    <dbReference type="NCBI Taxonomy" id="4639"/>
    <lineage>
        <taxon>Eukaryota</taxon>
        <taxon>Viridiplantae</taxon>
        <taxon>Streptophyta</taxon>
        <taxon>Embryophyta</taxon>
        <taxon>Tracheophyta</taxon>
        <taxon>Spermatophyta</taxon>
        <taxon>Magnoliopsida</taxon>
        <taxon>Liliopsida</taxon>
        <taxon>Zingiberales</taxon>
        <taxon>Musaceae</taxon>
        <taxon>Ensete</taxon>
    </lineage>
</organism>
<name>A0A426ZCR8_ENSVE</name>
<dbReference type="PANTHER" id="PTHR47527:SF3">
    <property type="entry name" value="RING_FYVE_PHD ZINC FINGER SUPERFAMILY PROTEIN"/>
    <property type="match status" value="1"/>
</dbReference>
<dbReference type="Proteomes" id="UP000287651">
    <property type="component" value="Unassembled WGS sequence"/>
</dbReference>
<evidence type="ECO:0000256" key="1">
    <source>
        <dbReference type="SAM" id="MobiDB-lite"/>
    </source>
</evidence>
<feature type="domain" description="DUF7797" evidence="2">
    <location>
        <begin position="21"/>
        <end position="78"/>
    </location>
</feature>
<dbReference type="Pfam" id="PF25073">
    <property type="entry name" value="DUF7797"/>
    <property type="match status" value="1"/>
</dbReference>
<dbReference type="AlphaFoldDB" id="A0A426ZCR8"/>
<proteinExistence type="predicted"/>
<protein>
    <recommendedName>
        <fullName evidence="2">DUF7797 domain-containing protein</fullName>
    </recommendedName>
</protein>